<keyword evidence="1" id="KW-0472">Membrane</keyword>
<sequence>MSIFAAIILFLVSAISAVACPLATYTFTLATFGLTHVLTELHYVNHRFHQRLGNSLRLRISQLLLLVICFRILQVFGLIPTWLSISLELSCVVGLVSLVIPILAKKDWRLGVLGTILCVILAVGIFWSATLTLLLFAILHNITPVGFIAEKLRGWQRNRALFACAVVFFLVPLVILSGIPYKFLSSMGLVTLEASLFPVGGLEFHLGAFVPKQLHNQVIAIHAFSAAVFLQSMHYAVVIGVLPKWDNANQCRTSNRFLTYYEKKHFRWFVTFLSALLFVGFTISFINTRAVYGIVAAVHAWVEIPILLLALAIPEESKVNG</sequence>
<dbReference type="EMBL" id="AP018248">
    <property type="protein sequence ID" value="BAZ02716.1"/>
    <property type="molecule type" value="Genomic_DNA"/>
</dbReference>
<keyword evidence="1" id="KW-1133">Transmembrane helix</keyword>
<dbReference type="KEGG" id="ttq:NIES37_67290"/>
<feature type="transmembrane region" description="Helical" evidence="1">
    <location>
        <begin position="292"/>
        <end position="313"/>
    </location>
</feature>
<gene>
    <name evidence="2" type="ORF">NIES37_67290</name>
</gene>
<dbReference type="AlphaFoldDB" id="A0A1Z4NAJ9"/>
<dbReference type="RefSeq" id="WP_096583128.1">
    <property type="nucleotide sequence ID" value="NZ_CAWNJS010000001.1"/>
</dbReference>
<evidence type="ECO:0000313" key="3">
    <source>
        <dbReference type="Proteomes" id="UP000218785"/>
    </source>
</evidence>
<keyword evidence="1" id="KW-0812">Transmembrane</keyword>
<feature type="transmembrane region" description="Helical" evidence="1">
    <location>
        <begin position="219"/>
        <end position="245"/>
    </location>
</feature>
<protein>
    <submittedName>
        <fullName evidence="2">Uncharacterized protein</fullName>
    </submittedName>
</protein>
<dbReference type="Proteomes" id="UP000218785">
    <property type="component" value="Chromosome"/>
</dbReference>
<proteinExistence type="predicted"/>
<evidence type="ECO:0000256" key="1">
    <source>
        <dbReference type="SAM" id="Phobius"/>
    </source>
</evidence>
<keyword evidence="3" id="KW-1185">Reference proteome</keyword>
<feature type="transmembrane region" description="Helical" evidence="1">
    <location>
        <begin position="266"/>
        <end position="286"/>
    </location>
</feature>
<evidence type="ECO:0000313" key="2">
    <source>
        <dbReference type="EMBL" id="BAZ02716.1"/>
    </source>
</evidence>
<accession>A0A1Z4NAJ9</accession>
<feature type="transmembrane region" description="Helical" evidence="1">
    <location>
        <begin position="161"/>
        <end position="181"/>
    </location>
</feature>
<name>A0A1Z4NAJ9_9CYAN</name>
<organism evidence="2 3">
    <name type="scientific">Tolypothrix tenuis PCC 7101</name>
    <dbReference type="NCBI Taxonomy" id="231146"/>
    <lineage>
        <taxon>Bacteria</taxon>
        <taxon>Bacillati</taxon>
        <taxon>Cyanobacteriota</taxon>
        <taxon>Cyanophyceae</taxon>
        <taxon>Nostocales</taxon>
        <taxon>Tolypothrichaceae</taxon>
        <taxon>Tolypothrix</taxon>
    </lineage>
</organism>
<feature type="transmembrane region" description="Helical" evidence="1">
    <location>
        <begin position="82"/>
        <end position="103"/>
    </location>
</feature>
<reference evidence="2 3" key="1">
    <citation type="submission" date="2017-06" db="EMBL/GenBank/DDBJ databases">
        <title>Genome sequencing of cyanobaciteial culture collection at National Institute for Environmental Studies (NIES).</title>
        <authorList>
            <person name="Hirose Y."/>
            <person name="Shimura Y."/>
            <person name="Fujisawa T."/>
            <person name="Nakamura Y."/>
            <person name="Kawachi M."/>
        </authorList>
    </citation>
    <scope>NUCLEOTIDE SEQUENCE [LARGE SCALE GENOMIC DNA]</scope>
    <source>
        <strain evidence="2 3">NIES-37</strain>
    </source>
</reference>